<dbReference type="SUPFAM" id="SSF103473">
    <property type="entry name" value="MFS general substrate transporter"/>
    <property type="match status" value="1"/>
</dbReference>
<dbReference type="PROSITE" id="PS50850">
    <property type="entry name" value="MFS"/>
    <property type="match status" value="1"/>
</dbReference>
<dbReference type="PANTHER" id="PTHR23542">
    <property type="match status" value="1"/>
</dbReference>
<evidence type="ECO:0000256" key="1">
    <source>
        <dbReference type="ARBA" id="ARBA00004651"/>
    </source>
</evidence>
<reference evidence="7 8" key="1">
    <citation type="submission" date="2020-05" db="EMBL/GenBank/DDBJ databases">
        <title>MicrobeNet Type strains.</title>
        <authorList>
            <person name="Nicholson A.C."/>
        </authorList>
    </citation>
    <scope>NUCLEOTIDE SEQUENCE [LARGE SCALE GENOMIC DNA]</scope>
    <source>
        <strain evidence="7 8">JCM 3224</strain>
    </source>
</reference>
<evidence type="ECO:0000256" key="4">
    <source>
        <dbReference type="ARBA" id="ARBA00023136"/>
    </source>
</evidence>
<feature type="transmembrane region" description="Helical" evidence="5">
    <location>
        <begin position="104"/>
        <end position="126"/>
    </location>
</feature>
<dbReference type="GO" id="GO:0022857">
    <property type="term" value="F:transmembrane transporter activity"/>
    <property type="evidence" value="ECO:0007669"/>
    <property type="project" value="InterPro"/>
</dbReference>
<feature type="transmembrane region" description="Helical" evidence="5">
    <location>
        <begin position="303"/>
        <end position="325"/>
    </location>
</feature>
<accession>A0A849C0T0</accession>
<dbReference type="PANTHER" id="PTHR23542:SF1">
    <property type="entry name" value="MAJOR FACILITATOR SUPERFAMILY (MFS) PROFILE DOMAIN-CONTAINING PROTEIN"/>
    <property type="match status" value="1"/>
</dbReference>
<feature type="domain" description="Major facilitator superfamily (MFS) profile" evidence="6">
    <location>
        <begin position="214"/>
        <end position="405"/>
    </location>
</feature>
<evidence type="ECO:0000313" key="8">
    <source>
        <dbReference type="Proteomes" id="UP000586827"/>
    </source>
</evidence>
<dbReference type="RefSeq" id="WP_067524299.1">
    <property type="nucleotide sequence ID" value="NZ_JABELX010000005.1"/>
</dbReference>
<proteinExistence type="predicted"/>
<dbReference type="InterPro" id="IPR011701">
    <property type="entry name" value="MFS"/>
</dbReference>
<comment type="subcellular location">
    <subcellularLocation>
        <location evidence="1">Cell membrane</location>
        <topology evidence="1">Multi-pass membrane protein</topology>
    </subcellularLocation>
</comment>
<keyword evidence="3 5" id="KW-1133">Transmembrane helix</keyword>
<feature type="transmembrane region" description="Helical" evidence="5">
    <location>
        <begin position="217"/>
        <end position="239"/>
    </location>
</feature>
<feature type="transmembrane region" description="Helical" evidence="5">
    <location>
        <begin position="79"/>
        <end position="98"/>
    </location>
</feature>
<dbReference type="GO" id="GO:0005886">
    <property type="term" value="C:plasma membrane"/>
    <property type="evidence" value="ECO:0007669"/>
    <property type="project" value="UniProtKB-SubCell"/>
</dbReference>
<evidence type="ECO:0000256" key="2">
    <source>
        <dbReference type="ARBA" id="ARBA00022692"/>
    </source>
</evidence>
<dbReference type="InterPro" id="IPR020846">
    <property type="entry name" value="MFS_dom"/>
</dbReference>
<keyword evidence="4 5" id="KW-0472">Membrane</keyword>
<comment type="caution">
    <text evidence="7">The sequence shown here is derived from an EMBL/GenBank/DDBJ whole genome shotgun (WGS) entry which is preliminary data.</text>
</comment>
<dbReference type="Gene3D" id="1.20.1250.20">
    <property type="entry name" value="MFS general substrate transporter like domains"/>
    <property type="match status" value="2"/>
</dbReference>
<keyword evidence="2 5" id="KW-0812">Transmembrane</keyword>
<gene>
    <name evidence="7" type="ORF">HLB23_15415</name>
</gene>
<protein>
    <submittedName>
        <fullName evidence="7">MFS transporter</fullName>
    </submittedName>
</protein>
<keyword evidence="8" id="KW-1185">Reference proteome</keyword>
<sequence>MGNPYAVLFKAPGAVAFSAAGFIARIPIAMAAIGIITMISQLRGQYALAGAVSATFTVSTAIVGPQVSRLVDRLGQGRVLLPAMGSSVLGFAALLLSARYDAPTWTLFAAAALAGTLPNMSAMVRARWAYVHAGSSRMHTAFSLESVVDELTFVAGPALAVVLSTALFPEAGPLIAALLLLVGVLLFIPQKHTEPPVREDIPDSERGSAISIPAVRLLALLLAAGGVIVGTVDVVSVAFAEQVGAPASAGIVVAAYAAGSALSGLAFGAFQLSMPLPRQLAVVVAGTMLTTLPLLLVDGIAVLAVAMFVSGVFFAPTMIVIMRLVERTVPAAALTEGMTWALTGLSAGIALGALVSGTVVDRSGSVAGFAVAVAAGTVALTVALLARAPLGRAVREEVEVGRGEH</sequence>
<feature type="transmembrane region" description="Helical" evidence="5">
    <location>
        <begin position="12"/>
        <end position="40"/>
    </location>
</feature>
<feature type="transmembrane region" description="Helical" evidence="5">
    <location>
        <begin position="171"/>
        <end position="188"/>
    </location>
</feature>
<dbReference type="Proteomes" id="UP000586827">
    <property type="component" value="Unassembled WGS sequence"/>
</dbReference>
<feature type="transmembrane region" description="Helical" evidence="5">
    <location>
        <begin position="46"/>
        <end position="67"/>
    </location>
</feature>
<evidence type="ECO:0000313" key="7">
    <source>
        <dbReference type="EMBL" id="NNH71238.1"/>
    </source>
</evidence>
<organism evidence="7 8">
    <name type="scientific">Nocardia uniformis</name>
    <dbReference type="NCBI Taxonomy" id="53432"/>
    <lineage>
        <taxon>Bacteria</taxon>
        <taxon>Bacillati</taxon>
        <taxon>Actinomycetota</taxon>
        <taxon>Actinomycetes</taxon>
        <taxon>Mycobacteriales</taxon>
        <taxon>Nocardiaceae</taxon>
        <taxon>Nocardia</taxon>
    </lineage>
</organism>
<name>A0A849C0T0_9NOCA</name>
<evidence type="ECO:0000256" key="3">
    <source>
        <dbReference type="ARBA" id="ARBA00022989"/>
    </source>
</evidence>
<dbReference type="InterPro" id="IPR036259">
    <property type="entry name" value="MFS_trans_sf"/>
</dbReference>
<dbReference type="Pfam" id="PF07690">
    <property type="entry name" value="MFS_1"/>
    <property type="match status" value="1"/>
</dbReference>
<feature type="transmembrane region" description="Helical" evidence="5">
    <location>
        <begin position="280"/>
        <end position="297"/>
    </location>
</feature>
<feature type="transmembrane region" description="Helical" evidence="5">
    <location>
        <begin position="337"/>
        <end position="360"/>
    </location>
</feature>
<feature type="transmembrane region" description="Helical" evidence="5">
    <location>
        <begin position="366"/>
        <end position="386"/>
    </location>
</feature>
<evidence type="ECO:0000256" key="5">
    <source>
        <dbReference type="SAM" id="Phobius"/>
    </source>
</evidence>
<evidence type="ECO:0000259" key="6">
    <source>
        <dbReference type="PROSITE" id="PS50850"/>
    </source>
</evidence>
<dbReference type="AlphaFoldDB" id="A0A849C0T0"/>
<dbReference type="EMBL" id="JABELX010000005">
    <property type="protein sequence ID" value="NNH71238.1"/>
    <property type="molecule type" value="Genomic_DNA"/>
</dbReference>
<feature type="transmembrane region" description="Helical" evidence="5">
    <location>
        <begin position="245"/>
        <end position="268"/>
    </location>
</feature>